<evidence type="ECO:0000313" key="2">
    <source>
        <dbReference type="EMBL" id="MBB4931372.1"/>
    </source>
</evidence>
<sequence length="381" mass="41788">MSNDDHNEADPDETPDDLEPDFEEIGEIGGEIINEAAAQNHLGAALDTAGAFAGLSSIYQSNGMSSMAQAVNRAMVAVRPIVEASYAEQLANTIKAVYPPKEHPLQEVTRQALRAQSSLPSSLLSSSLASSLGEITDFTESIAGLSRTINWSGFLRKFPDIRQLLLPSNLVEIDDKERVDELRRVIDEDGTSLAWAPRAEIVMELLDAADMDERDRILQERTLDVIEDVEKSLANVAHPDTVGLREVLEEACVVGRQPAYVALQATATNAADTVMGWITSYLGNKWRSQTQKYFQCDVENLEDARLGELRLYLIGGGTQTAFNKWDEDKGGLPGYSRHGSAHHMVSASKPAHALRALLLTQALLRWINSELEADDEDADTE</sequence>
<evidence type="ECO:0000256" key="1">
    <source>
        <dbReference type="SAM" id="MobiDB-lite"/>
    </source>
</evidence>
<feature type="compositionally biased region" description="Acidic residues" evidence="1">
    <location>
        <begin position="10"/>
        <end position="22"/>
    </location>
</feature>
<keyword evidence="3" id="KW-1185">Reference proteome</keyword>
<reference evidence="2 3" key="1">
    <citation type="submission" date="2020-08" db="EMBL/GenBank/DDBJ databases">
        <title>Sequencing the genomes of 1000 actinobacteria strains.</title>
        <authorList>
            <person name="Klenk H.-P."/>
        </authorList>
    </citation>
    <scope>NUCLEOTIDE SEQUENCE [LARGE SCALE GENOMIC DNA]</scope>
    <source>
        <strain evidence="2 3">DSM 102030</strain>
    </source>
</reference>
<dbReference type="EMBL" id="JACHJT010000001">
    <property type="protein sequence ID" value="MBB4931372.1"/>
    <property type="molecule type" value="Genomic_DNA"/>
</dbReference>
<dbReference type="AlphaFoldDB" id="A0A7W7RGB1"/>
<dbReference type="Proteomes" id="UP000523007">
    <property type="component" value="Unassembled WGS sequence"/>
</dbReference>
<gene>
    <name evidence="2" type="ORF">F4561_002192</name>
</gene>
<accession>A0A7W7RGB1</accession>
<proteinExistence type="predicted"/>
<organism evidence="2 3">
    <name type="scientific">Lipingzhangella halophila</name>
    <dbReference type="NCBI Taxonomy" id="1783352"/>
    <lineage>
        <taxon>Bacteria</taxon>
        <taxon>Bacillati</taxon>
        <taxon>Actinomycetota</taxon>
        <taxon>Actinomycetes</taxon>
        <taxon>Streptosporangiales</taxon>
        <taxon>Nocardiopsidaceae</taxon>
        <taxon>Lipingzhangella</taxon>
    </lineage>
</organism>
<evidence type="ECO:0000313" key="3">
    <source>
        <dbReference type="Proteomes" id="UP000523007"/>
    </source>
</evidence>
<name>A0A7W7RGB1_9ACTN</name>
<protein>
    <submittedName>
        <fullName evidence="2">Uncharacterized protein</fullName>
    </submittedName>
</protein>
<feature type="region of interest" description="Disordered" evidence="1">
    <location>
        <begin position="1"/>
        <end position="22"/>
    </location>
</feature>
<comment type="caution">
    <text evidence="2">The sequence shown here is derived from an EMBL/GenBank/DDBJ whole genome shotgun (WGS) entry which is preliminary data.</text>
</comment>
<dbReference type="RefSeq" id="WP_184577447.1">
    <property type="nucleotide sequence ID" value="NZ_JACHJT010000001.1"/>
</dbReference>